<name>A0ABU8XV12_9PROT</name>
<evidence type="ECO:0000256" key="3">
    <source>
        <dbReference type="ARBA" id="ARBA00022801"/>
    </source>
</evidence>
<dbReference type="Gene3D" id="3.40.50.200">
    <property type="entry name" value="Peptidase S8/S53 domain"/>
    <property type="match status" value="1"/>
</dbReference>
<dbReference type="PANTHER" id="PTHR43806:SF11">
    <property type="entry name" value="CEREVISIN-RELATED"/>
    <property type="match status" value="1"/>
</dbReference>
<sequence length="505" mass="50062">MAVILPSRAFLLAALGLLAAVPVERALPALVAPGGLAIVSCALAKDDGRGGRSGSDDGNSGSDDRGGSDSSSDDGGSSGRGGGDGGRGSSGRDADNRSDDDGGRGSDDGSGHGGGGSADDSASGTPAASDERRGATAGRSGAWPRNGGNDRDGSDDLLAVDLGPTELRRAEAQGFRVRERRTLGNLGLTVIRLAPPPGLGSGPALDRLRALLPNRTLAPDDSYRPQADDGCSGRCWAASLIGWPREPSACGKGVVIGLVDTRVELPAAIVAGAFQDRSFVPLGAPLAPPGHGTAVASILVGGTDGTVPALVPAARLVVADVFAAEASGGMRAGALEIAAALDWLAGRGTSVVNASFAGPDNPVLAAAVARILRRGIPIVAAAGNGGAEAPPAYPAAYPGVIAVTAVDRGLRPYRRANRGSYIAFAAPGVDVPTRDETGSALRSGTSYAAAFVTAALAALAARAPLPPAEAERRLAAVAQDLGPPGRDPVFGWGLIRASGTCVGAS</sequence>
<dbReference type="InterPro" id="IPR036852">
    <property type="entry name" value="Peptidase_S8/S53_dom_sf"/>
</dbReference>
<dbReference type="InterPro" id="IPR050131">
    <property type="entry name" value="Peptidase_S8_subtilisin-like"/>
</dbReference>
<keyword evidence="7" id="KW-0732">Signal</keyword>
<gene>
    <name evidence="9" type="ORF">U1T56_13995</name>
</gene>
<feature type="region of interest" description="Disordered" evidence="6">
    <location>
        <begin position="45"/>
        <end position="158"/>
    </location>
</feature>
<evidence type="ECO:0000256" key="2">
    <source>
        <dbReference type="ARBA" id="ARBA00022670"/>
    </source>
</evidence>
<feature type="active site" description="Charge relay system" evidence="5">
    <location>
        <position position="291"/>
    </location>
</feature>
<proteinExistence type="inferred from homology"/>
<evidence type="ECO:0000313" key="10">
    <source>
        <dbReference type="Proteomes" id="UP001375743"/>
    </source>
</evidence>
<evidence type="ECO:0000256" key="4">
    <source>
        <dbReference type="ARBA" id="ARBA00022825"/>
    </source>
</evidence>
<dbReference type="InterPro" id="IPR000209">
    <property type="entry name" value="Peptidase_S8/S53_dom"/>
</dbReference>
<dbReference type="PROSITE" id="PS51892">
    <property type="entry name" value="SUBTILASE"/>
    <property type="match status" value="1"/>
</dbReference>
<protein>
    <submittedName>
        <fullName evidence="9">S8 family serine peptidase</fullName>
    </submittedName>
</protein>
<feature type="active site" description="Charge relay system" evidence="5">
    <location>
        <position position="260"/>
    </location>
</feature>
<keyword evidence="2 5" id="KW-0645">Protease</keyword>
<dbReference type="Pfam" id="PF00082">
    <property type="entry name" value="Peptidase_S8"/>
    <property type="match status" value="1"/>
</dbReference>
<feature type="active site" description="Charge relay system" evidence="5">
    <location>
        <position position="446"/>
    </location>
</feature>
<dbReference type="CDD" id="cd05561">
    <property type="entry name" value="Peptidases_S8_4"/>
    <property type="match status" value="1"/>
</dbReference>
<dbReference type="Proteomes" id="UP001375743">
    <property type="component" value="Unassembled WGS sequence"/>
</dbReference>
<dbReference type="InterPro" id="IPR015500">
    <property type="entry name" value="Peptidase_S8_subtilisin-rel"/>
</dbReference>
<accession>A0ABU8XV12</accession>
<feature type="compositionally biased region" description="Basic and acidic residues" evidence="6">
    <location>
        <begin position="90"/>
        <end position="110"/>
    </location>
</feature>
<evidence type="ECO:0000259" key="8">
    <source>
        <dbReference type="Pfam" id="PF00082"/>
    </source>
</evidence>
<dbReference type="PANTHER" id="PTHR43806">
    <property type="entry name" value="PEPTIDASE S8"/>
    <property type="match status" value="1"/>
</dbReference>
<comment type="similarity">
    <text evidence="1 5">Belongs to the peptidase S8 family.</text>
</comment>
<keyword evidence="4 5" id="KW-0720">Serine protease</keyword>
<feature type="signal peptide" evidence="7">
    <location>
        <begin position="1"/>
        <end position="19"/>
    </location>
</feature>
<evidence type="ECO:0000256" key="7">
    <source>
        <dbReference type="SAM" id="SignalP"/>
    </source>
</evidence>
<evidence type="ECO:0000313" key="9">
    <source>
        <dbReference type="EMBL" id="MEK0084270.1"/>
    </source>
</evidence>
<organism evidence="9 10">
    <name type="scientific">Benzoatithermus flavus</name>
    <dbReference type="NCBI Taxonomy" id="3108223"/>
    <lineage>
        <taxon>Bacteria</taxon>
        <taxon>Pseudomonadati</taxon>
        <taxon>Pseudomonadota</taxon>
        <taxon>Alphaproteobacteria</taxon>
        <taxon>Geminicoccales</taxon>
        <taxon>Geminicoccaceae</taxon>
        <taxon>Benzoatithermus</taxon>
    </lineage>
</organism>
<evidence type="ECO:0000256" key="6">
    <source>
        <dbReference type="SAM" id="MobiDB-lite"/>
    </source>
</evidence>
<keyword evidence="3 5" id="KW-0378">Hydrolase</keyword>
<keyword evidence="10" id="KW-1185">Reference proteome</keyword>
<reference evidence="9 10" key="1">
    <citation type="submission" date="2024-01" db="EMBL/GenBank/DDBJ databases">
        <title>Multi-omics insights into the function and evolution of sodium benzoate biodegradation pathways in Benzoatithermus flavus gen. nov., sp. nov. from hot spring.</title>
        <authorList>
            <person name="Hu C.-J."/>
            <person name="Li W.-J."/>
        </authorList>
    </citation>
    <scope>NUCLEOTIDE SEQUENCE [LARGE SCALE GENOMIC DNA]</scope>
    <source>
        <strain evidence="9 10">SYSU G07066</strain>
    </source>
</reference>
<feature type="compositionally biased region" description="Gly residues" evidence="6">
    <location>
        <begin position="76"/>
        <end position="89"/>
    </location>
</feature>
<evidence type="ECO:0000256" key="1">
    <source>
        <dbReference type="ARBA" id="ARBA00011073"/>
    </source>
</evidence>
<feature type="domain" description="Peptidase S8/S53" evidence="8">
    <location>
        <begin position="251"/>
        <end position="493"/>
    </location>
</feature>
<dbReference type="RefSeq" id="WP_418160118.1">
    <property type="nucleotide sequence ID" value="NZ_JBBLZC010000013.1"/>
</dbReference>
<feature type="chain" id="PRO_5045569813" evidence="7">
    <location>
        <begin position="20"/>
        <end position="505"/>
    </location>
</feature>
<evidence type="ECO:0000256" key="5">
    <source>
        <dbReference type="PROSITE-ProRule" id="PRU01240"/>
    </source>
</evidence>
<dbReference type="EMBL" id="JBBLZC010000013">
    <property type="protein sequence ID" value="MEK0084270.1"/>
    <property type="molecule type" value="Genomic_DNA"/>
</dbReference>
<dbReference type="SUPFAM" id="SSF52743">
    <property type="entry name" value="Subtilisin-like"/>
    <property type="match status" value="1"/>
</dbReference>
<dbReference type="PRINTS" id="PR00723">
    <property type="entry name" value="SUBTILISIN"/>
</dbReference>
<comment type="caution">
    <text evidence="9">The sequence shown here is derived from an EMBL/GenBank/DDBJ whole genome shotgun (WGS) entry which is preliminary data.</text>
</comment>